<keyword evidence="14" id="KW-1185">Reference proteome</keyword>
<proteinExistence type="inferred from homology"/>
<dbReference type="Gene3D" id="3.40.50.720">
    <property type="entry name" value="NAD(P)-binding Rossmann-like Domain"/>
    <property type="match status" value="1"/>
</dbReference>
<keyword evidence="3" id="KW-0812">Transmembrane</keyword>
<name>W6MME8_9ASCO</name>
<keyword evidence="6" id="KW-0560">Oxidoreductase</keyword>
<dbReference type="GeneID" id="34519483"/>
<comment type="subcellular location">
    <subcellularLocation>
        <location evidence="1">Membrane</location>
        <topology evidence="1">Multi-pass membrane protein</topology>
    </subcellularLocation>
</comment>
<keyword evidence="5" id="KW-1133">Transmembrane helix</keyword>
<evidence type="ECO:0000256" key="9">
    <source>
        <dbReference type="ARBA" id="ARBA00059620"/>
    </source>
</evidence>
<keyword evidence="8" id="KW-0472">Membrane</keyword>
<dbReference type="AlphaFoldDB" id="W6MME8"/>
<evidence type="ECO:0000256" key="6">
    <source>
        <dbReference type="ARBA" id="ARBA00023002"/>
    </source>
</evidence>
<dbReference type="InterPro" id="IPR002347">
    <property type="entry name" value="SDR_fam"/>
</dbReference>
<dbReference type="PRINTS" id="PR00081">
    <property type="entry name" value="GDHRDH"/>
</dbReference>
<reference evidence="13" key="1">
    <citation type="submission" date="2013-12" db="EMBL/GenBank/DDBJ databases">
        <authorList>
            <person name="Genoscope - CEA"/>
        </authorList>
    </citation>
    <scope>NUCLEOTIDE SEQUENCE</scope>
    <source>
        <strain evidence="13">CBS 1993</strain>
    </source>
</reference>
<dbReference type="EMBL" id="HG793126">
    <property type="protein sequence ID" value="CDK26087.1"/>
    <property type="molecule type" value="Genomic_DNA"/>
</dbReference>
<dbReference type="Proteomes" id="UP000019384">
    <property type="component" value="Unassembled WGS sequence"/>
</dbReference>
<dbReference type="PANTHER" id="PTHR24322">
    <property type="entry name" value="PKSB"/>
    <property type="match status" value="1"/>
</dbReference>
<protein>
    <recommendedName>
        <fullName evidence="10">Short-chain dehydrogenase/reductase 3</fullName>
    </recommendedName>
    <alternativeName>
        <fullName evidence="11">Retinal short-chain dehydrogenase/reductase 1</fullName>
    </alternativeName>
</protein>
<dbReference type="SUPFAM" id="SSF51735">
    <property type="entry name" value="NAD(P)-binding Rossmann-fold domains"/>
    <property type="match status" value="1"/>
</dbReference>
<dbReference type="InterPro" id="IPR036291">
    <property type="entry name" value="NAD(P)-bd_dom_sf"/>
</dbReference>
<evidence type="ECO:0000313" key="13">
    <source>
        <dbReference type="EMBL" id="CDK26087.1"/>
    </source>
</evidence>
<reference evidence="13" key="2">
    <citation type="submission" date="2014-02" db="EMBL/GenBank/DDBJ databases">
        <title>Complete DNA sequence of /Kuraishia capsulata/ illustrates novel genomic features among budding yeasts (/Saccharomycotina/).</title>
        <authorList>
            <person name="Morales L."/>
            <person name="Noel B."/>
            <person name="Porcel B."/>
            <person name="Marcet-Houben M."/>
            <person name="Hullo M-F."/>
            <person name="Sacerdot C."/>
            <person name="Tekaia F."/>
            <person name="Leh-Louis V."/>
            <person name="Despons L."/>
            <person name="Khanna V."/>
            <person name="Aury J-M."/>
            <person name="Barbe V."/>
            <person name="Couloux A."/>
            <person name="Labadie K."/>
            <person name="Pelletier E."/>
            <person name="Souciet J-L."/>
            <person name="Boekhout T."/>
            <person name="Gabaldon T."/>
            <person name="Wincker P."/>
            <person name="Dujon B."/>
        </authorList>
    </citation>
    <scope>NUCLEOTIDE SEQUENCE</scope>
    <source>
        <strain evidence="13">CBS 1993</strain>
    </source>
</reference>
<evidence type="ECO:0000256" key="12">
    <source>
        <dbReference type="RuleBase" id="RU000363"/>
    </source>
</evidence>
<dbReference type="GO" id="GO:0052650">
    <property type="term" value="F:all-trans-retinol dehydrogenase (NADP+) activity"/>
    <property type="evidence" value="ECO:0007669"/>
    <property type="project" value="UniProtKB-ARBA"/>
</dbReference>
<dbReference type="OrthoDB" id="10253736at2759"/>
<evidence type="ECO:0000256" key="2">
    <source>
        <dbReference type="ARBA" id="ARBA00006484"/>
    </source>
</evidence>
<comment type="function">
    <text evidence="9">Catalyzes the reduction of all-trans-retinal to all-trans-retinol in the presence of NADPH.</text>
</comment>
<comment type="similarity">
    <text evidence="2 12">Belongs to the short-chain dehydrogenases/reductases (SDR) family.</text>
</comment>
<keyword evidence="7" id="KW-0443">Lipid metabolism</keyword>
<evidence type="ECO:0000256" key="3">
    <source>
        <dbReference type="ARBA" id="ARBA00022692"/>
    </source>
</evidence>
<evidence type="ECO:0000313" key="14">
    <source>
        <dbReference type="Proteomes" id="UP000019384"/>
    </source>
</evidence>
<dbReference type="PANTHER" id="PTHR24322:SF736">
    <property type="entry name" value="RETINOL DEHYDROGENASE 10"/>
    <property type="match status" value="1"/>
</dbReference>
<dbReference type="RefSeq" id="XP_022458095.1">
    <property type="nucleotide sequence ID" value="XM_022604300.1"/>
</dbReference>
<dbReference type="FunFam" id="3.40.50.720:FF:000131">
    <property type="entry name" value="Short-chain dehydrogenase/reductase 3"/>
    <property type="match status" value="1"/>
</dbReference>
<organism evidence="13 14">
    <name type="scientific">Kuraishia capsulata CBS 1993</name>
    <dbReference type="NCBI Taxonomy" id="1382522"/>
    <lineage>
        <taxon>Eukaryota</taxon>
        <taxon>Fungi</taxon>
        <taxon>Dikarya</taxon>
        <taxon>Ascomycota</taxon>
        <taxon>Saccharomycotina</taxon>
        <taxon>Pichiomycetes</taxon>
        <taxon>Pichiales</taxon>
        <taxon>Pichiaceae</taxon>
        <taxon>Kuraishia</taxon>
    </lineage>
</organism>
<evidence type="ECO:0000256" key="7">
    <source>
        <dbReference type="ARBA" id="ARBA00023098"/>
    </source>
</evidence>
<evidence type="ECO:0000256" key="1">
    <source>
        <dbReference type="ARBA" id="ARBA00004141"/>
    </source>
</evidence>
<dbReference type="PRINTS" id="PR00080">
    <property type="entry name" value="SDRFAMILY"/>
</dbReference>
<evidence type="ECO:0000256" key="8">
    <source>
        <dbReference type="ARBA" id="ARBA00023136"/>
    </source>
</evidence>
<dbReference type="STRING" id="1382522.W6MME8"/>
<evidence type="ECO:0000256" key="4">
    <source>
        <dbReference type="ARBA" id="ARBA00022857"/>
    </source>
</evidence>
<accession>W6MME8</accession>
<sequence>MTGKDTLRFTVYAADRTYRTLSDFFIGTIFDPYRDKVLVTGGGSGLGREIAIQFKNTSATVIVLDVSIPDEDDENYIPGVKYYKCDVSKRSEVIKIGRLIKDEIGDVAVLINNAAITNGKAILDIDFEDIEKTVQVNLLSSFYTIKTFLPDMIKNKRGYVVTIASVLGYMSPARLSAYGASKSGLIALHESLTYELGPPAFTANGVKTLLVCPGQMKTNMFKGVKTPSTLLAPELDPKYVAKSVLKAVFMGRRGEIKLPFYSNFIPLFRAMPWPVVEVARCFSGIDQSMRKFAGQTKTASLASNSEKVGQ</sequence>
<gene>
    <name evidence="13" type="ORF">KUCA_T00002058001</name>
</gene>
<dbReference type="HOGENOM" id="CLU_010194_5_1_1"/>
<dbReference type="CDD" id="cd05339">
    <property type="entry name" value="17beta-HSDXI-like_SDR_c"/>
    <property type="match status" value="1"/>
</dbReference>
<evidence type="ECO:0000256" key="11">
    <source>
        <dbReference type="ARBA" id="ARBA00082544"/>
    </source>
</evidence>
<dbReference type="Pfam" id="PF00106">
    <property type="entry name" value="adh_short"/>
    <property type="match status" value="1"/>
</dbReference>
<dbReference type="GO" id="GO:0016020">
    <property type="term" value="C:membrane"/>
    <property type="evidence" value="ECO:0007669"/>
    <property type="project" value="UniProtKB-SubCell"/>
</dbReference>
<evidence type="ECO:0000256" key="5">
    <source>
        <dbReference type="ARBA" id="ARBA00022989"/>
    </source>
</evidence>
<evidence type="ECO:0000256" key="10">
    <source>
        <dbReference type="ARBA" id="ARBA00068717"/>
    </source>
</evidence>
<keyword evidence="4" id="KW-0521">NADP</keyword>